<comment type="caution">
    <text evidence="2">The sequence shown here is derived from an EMBL/GenBank/DDBJ whole genome shotgun (WGS) entry which is preliminary data.</text>
</comment>
<evidence type="ECO:0000313" key="3">
    <source>
        <dbReference type="Proteomes" id="UP001604277"/>
    </source>
</evidence>
<feature type="region of interest" description="Disordered" evidence="1">
    <location>
        <begin position="15"/>
        <end position="83"/>
    </location>
</feature>
<evidence type="ECO:0000313" key="2">
    <source>
        <dbReference type="EMBL" id="KAL2546206.1"/>
    </source>
</evidence>
<dbReference type="EMBL" id="JBFOLJ010000004">
    <property type="protein sequence ID" value="KAL2546206.1"/>
    <property type="molecule type" value="Genomic_DNA"/>
</dbReference>
<keyword evidence="3" id="KW-1185">Reference proteome</keyword>
<proteinExistence type="predicted"/>
<dbReference type="AlphaFoldDB" id="A0ABD1W963"/>
<accession>A0ABD1W963</accession>
<evidence type="ECO:0000256" key="1">
    <source>
        <dbReference type="SAM" id="MobiDB-lite"/>
    </source>
</evidence>
<name>A0ABD1W963_9LAMI</name>
<reference evidence="3" key="1">
    <citation type="submission" date="2024-07" db="EMBL/GenBank/DDBJ databases">
        <title>Two chromosome-level genome assemblies of Korean endemic species Abeliophyllum distichum and Forsythia ovata (Oleaceae).</title>
        <authorList>
            <person name="Jang H."/>
        </authorList>
    </citation>
    <scope>NUCLEOTIDE SEQUENCE [LARGE SCALE GENOMIC DNA]</scope>
</reference>
<sequence>MGGIFIKSTNILFPPNPIPSPTTDWSAFPVEPLMDNHNTSTAQTGNKLQARRSKKNTKPISEDQPQPSEFQFMPTRGFGHANDGVLNSGPAIYNVEGNDVVEVQPHSFS</sequence>
<feature type="compositionally biased region" description="Polar residues" evidence="1">
    <location>
        <begin position="36"/>
        <end position="47"/>
    </location>
</feature>
<organism evidence="2 3">
    <name type="scientific">Forsythia ovata</name>
    <dbReference type="NCBI Taxonomy" id="205694"/>
    <lineage>
        <taxon>Eukaryota</taxon>
        <taxon>Viridiplantae</taxon>
        <taxon>Streptophyta</taxon>
        <taxon>Embryophyta</taxon>
        <taxon>Tracheophyta</taxon>
        <taxon>Spermatophyta</taxon>
        <taxon>Magnoliopsida</taxon>
        <taxon>eudicotyledons</taxon>
        <taxon>Gunneridae</taxon>
        <taxon>Pentapetalae</taxon>
        <taxon>asterids</taxon>
        <taxon>lamiids</taxon>
        <taxon>Lamiales</taxon>
        <taxon>Oleaceae</taxon>
        <taxon>Forsythieae</taxon>
        <taxon>Forsythia</taxon>
    </lineage>
</organism>
<protein>
    <submittedName>
        <fullName evidence="2">Uncharacterized protein</fullName>
    </submittedName>
</protein>
<dbReference type="Proteomes" id="UP001604277">
    <property type="component" value="Unassembled WGS sequence"/>
</dbReference>
<gene>
    <name evidence="2" type="ORF">Fot_15439</name>
</gene>